<dbReference type="EMBL" id="AMZH03001194">
    <property type="protein sequence ID" value="RRT80248.1"/>
    <property type="molecule type" value="Genomic_DNA"/>
</dbReference>
<dbReference type="GO" id="GO:0008017">
    <property type="term" value="F:microtubule binding"/>
    <property type="evidence" value="ECO:0007669"/>
    <property type="project" value="InterPro"/>
</dbReference>
<accession>A0A427AVG7</accession>
<gene>
    <name evidence="4" type="ORF">B296_00000885</name>
</gene>
<feature type="region of interest" description="Disordered" evidence="3">
    <location>
        <begin position="308"/>
        <end position="373"/>
    </location>
</feature>
<dbReference type="GO" id="GO:0000911">
    <property type="term" value="P:cytokinesis by cell plate formation"/>
    <property type="evidence" value="ECO:0007669"/>
    <property type="project" value="TreeGrafter"/>
</dbReference>
<comment type="caution">
    <text evidence="4">The sequence shown here is derived from an EMBL/GenBank/DDBJ whole genome shotgun (WGS) entry which is preliminary data.</text>
</comment>
<sequence length="400" mass="44100">MNTNLRAGAPRSGRPHTSTSSTPIVTGTGAPPPRASRAPLGSSPGQRRTRVRVKGRDKIRSRIFMHVDHSESAHQGPSIPRSQQLQLIWDEVGECDEERDRMLLQLEQECLEVYKRKVEQASKTRALLLQSLADSKAELIRLLSALGEKSFIGIPDKSYGTIKEQLAAIAPLLEQMCKQKEDRVREFADVQLQIEEIRGEIAGNLKIGEQIGTTVDEEDLSLKKLDEYQFQLQELQKEKVPHYSLQELAAQLTDLWNLMDTPMEEQSLFSHVTCNISATVDEVTIPGALALDLIEQDQKRIHEQLATEKEALFGSRPSPARPLGPKKVMGPHANGGASNGTPSRRLSLNANQGSMNGVRSLSRDGKRDSNRPAAPVNYVAIAKEDVASQVCVTEQAPASP</sequence>
<dbReference type="PANTHER" id="PTHR19321">
    <property type="entry name" value="PROTEIN REGULATOR OF CYTOKINESIS 1 PRC1-RELATED"/>
    <property type="match status" value="1"/>
</dbReference>
<dbReference type="InterPro" id="IPR007145">
    <property type="entry name" value="MAP65_Ase1_PRC1"/>
</dbReference>
<feature type="compositionally biased region" description="Polar residues" evidence="3">
    <location>
        <begin position="339"/>
        <end position="359"/>
    </location>
</feature>
<evidence type="ECO:0000256" key="2">
    <source>
        <dbReference type="ARBA" id="ARBA00022701"/>
    </source>
</evidence>
<keyword evidence="2" id="KW-0493">Microtubule</keyword>
<dbReference type="GO" id="GO:0000226">
    <property type="term" value="P:microtubule cytoskeleton organization"/>
    <property type="evidence" value="ECO:0007669"/>
    <property type="project" value="InterPro"/>
</dbReference>
<reference evidence="4 5" key="1">
    <citation type="journal article" date="2014" name="Agronomy (Basel)">
        <title>A Draft Genome Sequence for Ensete ventricosum, the Drought-Tolerant Tree Against Hunger.</title>
        <authorList>
            <person name="Harrison J."/>
            <person name="Moore K.A."/>
            <person name="Paszkiewicz K."/>
            <person name="Jones T."/>
            <person name="Grant M."/>
            <person name="Ambacheew D."/>
            <person name="Muzemil S."/>
            <person name="Studholme D.J."/>
        </authorList>
    </citation>
    <scope>NUCLEOTIDE SEQUENCE [LARGE SCALE GENOMIC DNA]</scope>
</reference>
<dbReference type="GO" id="GO:0005737">
    <property type="term" value="C:cytoplasm"/>
    <property type="evidence" value="ECO:0007669"/>
    <property type="project" value="TreeGrafter"/>
</dbReference>
<name>A0A427AVG7_ENSVE</name>
<organism evidence="4 5">
    <name type="scientific">Ensete ventricosum</name>
    <name type="common">Abyssinian banana</name>
    <name type="synonym">Musa ensete</name>
    <dbReference type="NCBI Taxonomy" id="4639"/>
    <lineage>
        <taxon>Eukaryota</taxon>
        <taxon>Viridiplantae</taxon>
        <taxon>Streptophyta</taxon>
        <taxon>Embryophyta</taxon>
        <taxon>Tracheophyta</taxon>
        <taxon>Spermatophyta</taxon>
        <taxon>Magnoliopsida</taxon>
        <taxon>Liliopsida</taxon>
        <taxon>Zingiberales</taxon>
        <taxon>Musaceae</taxon>
        <taxon>Ensete</taxon>
    </lineage>
</organism>
<feature type="region of interest" description="Disordered" evidence="3">
    <location>
        <begin position="1"/>
        <end position="53"/>
    </location>
</feature>
<evidence type="ECO:0000256" key="1">
    <source>
        <dbReference type="ARBA" id="ARBA00006187"/>
    </source>
</evidence>
<dbReference type="Proteomes" id="UP000287651">
    <property type="component" value="Unassembled WGS sequence"/>
</dbReference>
<comment type="similarity">
    <text evidence="1">Belongs to the MAP65/ASE1 family.</text>
</comment>
<dbReference type="PANTHER" id="PTHR19321:SF41">
    <property type="entry name" value="FASCETTO-RELATED"/>
    <property type="match status" value="1"/>
</dbReference>
<evidence type="ECO:0000256" key="3">
    <source>
        <dbReference type="SAM" id="MobiDB-lite"/>
    </source>
</evidence>
<dbReference type="GO" id="GO:0005874">
    <property type="term" value="C:microtubule"/>
    <property type="evidence" value="ECO:0007669"/>
    <property type="project" value="UniProtKB-KW"/>
</dbReference>
<dbReference type="AlphaFoldDB" id="A0A427AVG7"/>
<dbReference type="GO" id="GO:0005819">
    <property type="term" value="C:spindle"/>
    <property type="evidence" value="ECO:0007669"/>
    <property type="project" value="TreeGrafter"/>
</dbReference>
<evidence type="ECO:0000313" key="5">
    <source>
        <dbReference type="Proteomes" id="UP000287651"/>
    </source>
</evidence>
<protein>
    <submittedName>
        <fullName evidence="4">Uncharacterized protein</fullName>
    </submittedName>
</protein>
<feature type="compositionally biased region" description="Basic and acidic residues" evidence="3">
    <location>
        <begin position="361"/>
        <end position="370"/>
    </location>
</feature>
<dbReference type="Pfam" id="PF03999">
    <property type="entry name" value="MAP65_ASE1"/>
    <property type="match status" value="1"/>
</dbReference>
<feature type="compositionally biased region" description="Polar residues" evidence="3">
    <location>
        <begin position="15"/>
        <end position="25"/>
    </location>
</feature>
<proteinExistence type="inferred from homology"/>
<evidence type="ECO:0000313" key="4">
    <source>
        <dbReference type="EMBL" id="RRT80248.1"/>
    </source>
</evidence>